<organism evidence="2 3">
    <name type="scientific">Eumeta variegata</name>
    <name type="common">Bagworm moth</name>
    <name type="synonym">Eumeta japonica</name>
    <dbReference type="NCBI Taxonomy" id="151549"/>
    <lineage>
        <taxon>Eukaryota</taxon>
        <taxon>Metazoa</taxon>
        <taxon>Ecdysozoa</taxon>
        <taxon>Arthropoda</taxon>
        <taxon>Hexapoda</taxon>
        <taxon>Insecta</taxon>
        <taxon>Pterygota</taxon>
        <taxon>Neoptera</taxon>
        <taxon>Endopterygota</taxon>
        <taxon>Lepidoptera</taxon>
        <taxon>Glossata</taxon>
        <taxon>Ditrysia</taxon>
        <taxon>Tineoidea</taxon>
        <taxon>Psychidae</taxon>
        <taxon>Oiketicinae</taxon>
        <taxon>Eumeta</taxon>
    </lineage>
</organism>
<reference evidence="2 3" key="1">
    <citation type="journal article" date="2019" name="Commun. Biol.">
        <title>The bagworm genome reveals a unique fibroin gene that provides high tensile strength.</title>
        <authorList>
            <person name="Kono N."/>
            <person name="Nakamura H."/>
            <person name="Ohtoshi R."/>
            <person name="Tomita M."/>
            <person name="Numata K."/>
            <person name="Arakawa K."/>
        </authorList>
    </citation>
    <scope>NUCLEOTIDE SEQUENCE [LARGE SCALE GENOMIC DNA]</scope>
</reference>
<keyword evidence="3" id="KW-1185">Reference proteome</keyword>
<name>A0A4C1Y5E6_EUMVA</name>
<gene>
    <name evidence="2" type="ORF">EVAR_37233_1</name>
</gene>
<comment type="caution">
    <text evidence="2">The sequence shown here is derived from an EMBL/GenBank/DDBJ whole genome shotgun (WGS) entry which is preliminary data.</text>
</comment>
<feature type="region of interest" description="Disordered" evidence="1">
    <location>
        <begin position="185"/>
        <end position="217"/>
    </location>
</feature>
<dbReference type="OrthoDB" id="8123886at2759"/>
<dbReference type="PANTHER" id="PTHR47331:SF1">
    <property type="entry name" value="GAG-LIKE PROTEIN"/>
    <property type="match status" value="1"/>
</dbReference>
<evidence type="ECO:0000313" key="3">
    <source>
        <dbReference type="Proteomes" id="UP000299102"/>
    </source>
</evidence>
<dbReference type="EMBL" id="BGZK01001098">
    <property type="protein sequence ID" value="GBP71138.1"/>
    <property type="molecule type" value="Genomic_DNA"/>
</dbReference>
<feature type="compositionally biased region" description="Polar residues" evidence="1">
    <location>
        <begin position="200"/>
        <end position="211"/>
    </location>
</feature>
<protein>
    <submittedName>
        <fullName evidence="2">Uncharacterized protein</fullName>
    </submittedName>
</protein>
<sequence>MCGAWKCLVRSVKTALAALATLRKSSPRKEVLHTLLSEAEHIVNSRPLTEVNIEPTEAEGLTLNHFLIGRPCDARWLKEYLSTLVPRRAGSDPICRALTENDIVLIVDPSSSRYSWLRGIIKKTSRVLITKSVWWTSRRQGAFYGVPLRRPSSWCHPRRRLLPVLKSSDATKSFSCAYEFHTRKSNSQDAPTSPLAKASETANSAQPSNANKAPIAAKITTDEADVTETITPKKLQRLPPLFIHDKGRWSEIWKQCDSKRIIILNARNISKSLKIKSAATPDFRNLSALLEMLKVAYYTYFLKEEREFRVVLREIPKELSIEELSCPRAPKRKANLKLTNNKKAPPPPAQTALRRTPARAFIVNLSYAKTTAEPRKDPPKNVSNDTSTEDIKVLLSVITSIDIGELAFLAKKLKAAANPVEKIVVLAEHVSLVEAI</sequence>
<dbReference type="AlphaFoldDB" id="A0A4C1Y5E6"/>
<accession>A0A4C1Y5E6</accession>
<proteinExistence type="predicted"/>
<evidence type="ECO:0000313" key="2">
    <source>
        <dbReference type="EMBL" id="GBP71138.1"/>
    </source>
</evidence>
<dbReference type="Proteomes" id="UP000299102">
    <property type="component" value="Unassembled WGS sequence"/>
</dbReference>
<evidence type="ECO:0000256" key="1">
    <source>
        <dbReference type="SAM" id="MobiDB-lite"/>
    </source>
</evidence>
<dbReference type="PANTHER" id="PTHR47331">
    <property type="entry name" value="PHD-TYPE DOMAIN-CONTAINING PROTEIN"/>
    <property type="match status" value="1"/>
</dbReference>